<keyword evidence="1" id="KW-0175">Coiled coil</keyword>
<proteinExistence type="predicted"/>
<name>A0A3D9KW93_MARFU</name>
<dbReference type="Proteomes" id="UP000256779">
    <property type="component" value="Unassembled WGS sequence"/>
</dbReference>
<protein>
    <submittedName>
        <fullName evidence="3">Uncharacterized protein DUF4142</fullName>
    </submittedName>
</protein>
<evidence type="ECO:0000256" key="1">
    <source>
        <dbReference type="SAM" id="Coils"/>
    </source>
</evidence>
<reference evidence="3 4" key="1">
    <citation type="submission" date="2018-07" db="EMBL/GenBank/DDBJ databases">
        <title>Genomic Encyclopedia of Type Strains, Phase IV (KMG-IV): sequencing the most valuable type-strain genomes for metagenomic binning, comparative biology and taxonomic classification.</title>
        <authorList>
            <person name="Goeker M."/>
        </authorList>
    </citation>
    <scope>NUCLEOTIDE SEQUENCE [LARGE SCALE GENOMIC DNA]</scope>
    <source>
        <strain evidence="3 4">DSM 4134</strain>
    </source>
</reference>
<evidence type="ECO:0000259" key="2">
    <source>
        <dbReference type="Pfam" id="PF13628"/>
    </source>
</evidence>
<dbReference type="AlphaFoldDB" id="A0A3D9KW93"/>
<dbReference type="Pfam" id="PF13628">
    <property type="entry name" value="DUF4142"/>
    <property type="match status" value="1"/>
</dbReference>
<dbReference type="InterPro" id="IPR025419">
    <property type="entry name" value="DUF4142"/>
</dbReference>
<sequence length="180" mass="20796">MKHLYSRIIPIVLILISFGCQTNSYYAAMNTNQQRHGGWSKDDADLLVKSHDIVLFLESSSAVAQDKAELKDVYLLAEDLYVTSKNLRTDYRVESTIHRTKLASALSKSRDELLERLKNTPKDEFDNTYLLLIDQQLDELNELMVNYQNEGHTDRLKDFADKVLDTYENYEQQANELASL</sequence>
<accession>A0A3D9KW93</accession>
<organism evidence="3 4">
    <name type="scientific">Marinoscillum furvescens DSM 4134</name>
    <dbReference type="NCBI Taxonomy" id="1122208"/>
    <lineage>
        <taxon>Bacteria</taxon>
        <taxon>Pseudomonadati</taxon>
        <taxon>Bacteroidota</taxon>
        <taxon>Cytophagia</taxon>
        <taxon>Cytophagales</taxon>
        <taxon>Reichenbachiellaceae</taxon>
        <taxon>Marinoscillum</taxon>
    </lineage>
</organism>
<dbReference type="PROSITE" id="PS51257">
    <property type="entry name" value="PROKAR_LIPOPROTEIN"/>
    <property type="match status" value="1"/>
</dbReference>
<dbReference type="RefSeq" id="WP_115870411.1">
    <property type="nucleotide sequence ID" value="NZ_QREG01000035.1"/>
</dbReference>
<evidence type="ECO:0000313" key="4">
    <source>
        <dbReference type="Proteomes" id="UP000256779"/>
    </source>
</evidence>
<dbReference type="EMBL" id="QREG01000035">
    <property type="protein sequence ID" value="RED91905.1"/>
    <property type="molecule type" value="Genomic_DNA"/>
</dbReference>
<feature type="domain" description="DUF4142" evidence="2">
    <location>
        <begin position="43"/>
        <end position="177"/>
    </location>
</feature>
<comment type="caution">
    <text evidence="3">The sequence shown here is derived from an EMBL/GenBank/DDBJ whole genome shotgun (WGS) entry which is preliminary data.</text>
</comment>
<gene>
    <name evidence="3" type="ORF">C7460_13522</name>
</gene>
<evidence type="ECO:0000313" key="3">
    <source>
        <dbReference type="EMBL" id="RED91905.1"/>
    </source>
</evidence>
<keyword evidence="4" id="KW-1185">Reference proteome</keyword>
<feature type="coiled-coil region" evidence="1">
    <location>
        <begin position="130"/>
        <end position="180"/>
    </location>
</feature>